<evidence type="ECO:0000256" key="1">
    <source>
        <dbReference type="SAM" id="MobiDB-lite"/>
    </source>
</evidence>
<keyword evidence="4" id="KW-1185">Reference proteome</keyword>
<reference evidence="2 4" key="2">
    <citation type="submission" date="2023-03" db="EMBL/GenBank/DDBJ databases">
        <title>High-quality genome of Scylla paramamosain provides insights in environmental adaptation.</title>
        <authorList>
            <person name="Zhang L."/>
        </authorList>
    </citation>
    <scope>NUCLEOTIDE SEQUENCE [LARGE SCALE GENOMIC DNA]</scope>
    <source>
        <strain evidence="2">LZ_2023a</strain>
        <tissue evidence="2">Muscle</tissue>
    </source>
</reference>
<evidence type="ECO:0000313" key="4">
    <source>
        <dbReference type="Proteomes" id="UP001487740"/>
    </source>
</evidence>
<evidence type="ECO:0000313" key="3">
    <source>
        <dbReference type="EMBL" id="QDP16279.1"/>
    </source>
</evidence>
<dbReference type="AlphaFoldDB" id="A0A856NUF2"/>
<protein>
    <submittedName>
        <fullName evidence="3">Juvenile hormone binding protein 1</fullName>
    </submittedName>
</protein>
<feature type="region of interest" description="Disordered" evidence="1">
    <location>
        <begin position="1"/>
        <end position="23"/>
    </location>
</feature>
<name>A0A856NUF2_SCYPA</name>
<dbReference type="PANTHER" id="PTHR11008">
    <property type="entry name" value="PROTEIN TAKEOUT-LIKE PROTEIN"/>
    <property type="match status" value="1"/>
</dbReference>
<dbReference type="PANTHER" id="PTHR11008:SF9">
    <property type="entry name" value="PROTEIN TAKEOUT-LIKE PROTEIN"/>
    <property type="match status" value="1"/>
</dbReference>
<evidence type="ECO:0000313" key="2">
    <source>
        <dbReference type="EMBL" id="KAK8380187.1"/>
    </source>
</evidence>
<dbReference type="InterPro" id="IPR038606">
    <property type="entry name" value="To_sf"/>
</dbReference>
<dbReference type="InterPro" id="IPR010562">
    <property type="entry name" value="Haemolymph_juvenile_hormone-bd"/>
</dbReference>
<accession>A0A856NUF2</accession>
<reference evidence="3" key="1">
    <citation type="submission" date="2018-06" db="EMBL/GenBank/DDBJ databases">
        <title>A comprehensive analysis of seven putative JHBP from Mud Crab Scylla paramamosain: putative relation with methyl farnesoate.</title>
        <authorList>
            <person name="Zhao M."/>
            <person name="Ma L.L."/>
            <person name="Zhang F.F."/>
        </authorList>
    </citation>
    <scope>NUCLEOTIDE SEQUENCE</scope>
</reference>
<gene>
    <name evidence="3" type="primary">JHBP1</name>
    <name evidence="2" type="ORF">O3P69_016668</name>
</gene>
<dbReference type="EMBL" id="MH492027">
    <property type="protein sequence ID" value="QDP16279.1"/>
    <property type="molecule type" value="mRNA"/>
</dbReference>
<dbReference type="SMART" id="SM00700">
    <property type="entry name" value="JHBP"/>
    <property type="match status" value="1"/>
</dbReference>
<dbReference type="Pfam" id="PF06585">
    <property type="entry name" value="JHBP"/>
    <property type="match status" value="1"/>
</dbReference>
<sequence>MVREATKGIAAMTEHSGSEEAGGAISAAGEEVIRGLLATLREDMKKEESGGDEVLALDPLVVESQLLSYQHSAASFVVKLQGMEIIGLSEFIIEDVCVNVQTLAVTINLRYDSLLLDGEYDISGKLVKVIPLSTRGPFTVTASNARITLWVKLKTCRGRLEVGQLRSELVVGDVHLDLSHMTGGSLVSKYVSSHLANQIRTHWQQHEPELSMVLKKHLNDELKNVSLMSLQLLQSTDKYMRRGSLY</sequence>
<organism evidence="3">
    <name type="scientific">Scylla paramamosain</name>
    <name type="common">Mud crab</name>
    <dbReference type="NCBI Taxonomy" id="85552"/>
    <lineage>
        <taxon>Eukaryota</taxon>
        <taxon>Metazoa</taxon>
        <taxon>Ecdysozoa</taxon>
        <taxon>Arthropoda</taxon>
        <taxon>Crustacea</taxon>
        <taxon>Multicrustacea</taxon>
        <taxon>Malacostraca</taxon>
        <taxon>Eumalacostraca</taxon>
        <taxon>Eucarida</taxon>
        <taxon>Decapoda</taxon>
        <taxon>Pleocyemata</taxon>
        <taxon>Brachyura</taxon>
        <taxon>Eubrachyura</taxon>
        <taxon>Portunoidea</taxon>
        <taxon>Portunidae</taxon>
        <taxon>Portuninae</taxon>
        <taxon>Scylla</taxon>
    </lineage>
</organism>
<dbReference type="Gene3D" id="3.15.10.30">
    <property type="entry name" value="Haemolymph juvenile hormone binding protein"/>
    <property type="match status" value="1"/>
</dbReference>
<proteinExistence type="evidence at transcript level"/>
<dbReference type="Proteomes" id="UP001487740">
    <property type="component" value="Unassembled WGS sequence"/>
</dbReference>
<dbReference type="EMBL" id="JARAKH010000042">
    <property type="protein sequence ID" value="KAK8380187.1"/>
    <property type="molecule type" value="Genomic_DNA"/>
</dbReference>